<dbReference type="RefSeq" id="WP_169147157.1">
    <property type="nucleotide sequence ID" value="NZ_JABBGA010000016.1"/>
</dbReference>
<feature type="signal peptide" evidence="1">
    <location>
        <begin position="1"/>
        <end position="22"/>
    </location>
</feature>
<dbReference type="Proteomes" id="UP000580043">
    <property type="component" value="Unassembled WGS sequence"/>
</dbReference>
<name>A0A848GB41_9RHOO</name>
<evidence type="ECO:0000256" key="1">
    <source>
        <dbReference type="SAM" id="SignalP"/>
    </source>
</evidence>
<gene>
    <name evidence="2" type="ORF">HHL15_17845</name>
</gene>
<keyword evidence="1" id="KW-0732">Signal</keyword>
<proteinExistence type="predicted"/>
<evidence type="ECO:0000313" key="2">
    <source>
        <dbReference type="EMBL" id="NML27623.1"/>
    </source>
</evidence>
<evidence type="ECO:0000313" key="3">
    <source>
        <dbReference type="Proteomes" id="UP000580043"/>
    </source>
</evidence>
<organism evidence="2 3">
    <name type="scientific">Zoogloea dura</name>
    <dbReference type="NCBI Taxonomy" id="2728840"/>
    <lineage>
        <taxon>Bacteria</taxon>
        <taxon>Pseudomonadati</taxon>
        <taxon>Pseudomonadota</taxon>
        <taxon>Betaproteobacteria</taxon>
        <taxon>Rhodocyclales</taxon>
        <taxon>Zoogloeaceae</taxon>
        <taxon>Zoogloea</taxon>
    </lineage>
</organism>
<dbReference type="InterPro" id="IPR023614">
    <property type="entry name" value="Porin_dom_sf"/>
</dbReference>
<dbReference type="EMBL" id="JABBGA010000016">
    <property type="protein sequence ID" value="NML27623.1"/>
    <property type="molecule type" value="Genomic_DNA"/>
</dbReference>
<feature type="chain" id="PRO_5032741142" description="Porin" evidence="1">
    <location>
        <begin position="23"/>
        <end position="399"/>
    </location>
</feature>
<protein>
    <recommendedName>
        <fullName evidence="4">Porin</fullName>
    </recommendedName>
</protein>
<reference evidence="2 3" key="1">
    <citation type="submission" date="2020-04" db="EMBL/GenBank/DDBJ databases">
        <title>Zoogloea sp. G-4-1-14 isolated from soil.</title>
        <authorList>
            <person name="Dahal R.H."/>
        </authorList>
    </citation>
    <scope>NUCLEOTIDE SEQUENCE [LARGE SCALE GENOMIC DNA]</scope>
    <source>
        <strain evidence="2 3">G-4-1-14</strain>
    </source>
</reference>
<evidence type="ECO:0008006" key="4">
    <source>
        <dbReference type="Google" id="ProtNLM"/>
    </source>
</evidence>
<accession>A0A848GB41</accession>
<dbReference type="Gene3D" id="2.40.160.10">
    <property type="entry name" value="Porin"/>
    <property type="match status" value="1"/>
</dbReference>
<dbReference type="AlphaFoldDB" id="A0A848GB41"/>
<keyword evidence="3" id="KW-1185">Reference proteome</keyword>
<sequence length="399" mass="43298">MKHRIRSLALALMACGAASSHADDNTFKLSGFGTLAATHSTEANADFVSRNVPNGPGHSREWDTLMDSKLGLQGDIRFNDQLSVAVQAIAFKRYDNGFYPDITAAHVRYEAYPGLAVRVGRMAMPIYLVSDYRRAGYALPWFSPPVEFYGNGFFHYDGADLTWKTPLGEWAMTTQAYTGHSKFRNPDRGFFSANQIFGAAVTAEKGDHTLRASITNAKMKVTSTIDPLLAAYRTAATSASVAVADNYAVNDLSTTFVSLGYMYTPGDWLVMAELGKTHTEREALLAEQTLGYITIGYRLGSVTPYVTLARRDTSTANSVQGVVPSLDASLNSAIAAGDVSQTRTSLGARWDFMTNVAFKTQFDHVNLDSGSAGGLVNRQPGFTRGGSYNLLSVAVDFVF</sequence>
<comment type="caution">
    <text evidence="2">The sequence shown here is derived from an EMBL/GenBank/DDBJ whole genome shotgun (WGS) entry which is preliminary data.</text>
</comment>
<dbReference type="SUPFAM" id="SSF56935">
    <property type="entry name" value="Porins"/>
    <property type="match status" value="1"/>
</dbReference>